<protein>
    <submittedName>
        <fullName evidence="7">CBFA2T3</fullName>
    </submittedName>
</protein>
<dbReference type="Gene3D" id="1.20.120.1110">
    <property type="entry name" value="TAFH/NHR1 domain"/>
    <property type="match status" value="1"/>
</dbReference>
<dbReference type="Pfam" id="PF08788">
    <property type="entry name" value="NHR2"/>
    <property type="match status" value="1"/>
</dbReference>
<organism evidence="7 8">
    <name type="scientific">Cordylochernes scorpioides</name>
    <dbReference type="NCBI Taxonomy" id="51811"/>
    <lineage>
        <taxon>Eukaryota</taxon>
        <taxon>Metazoa</taxon>
        <taxon>Ecdysozoa</taxon>
        <taxon>Arthropoda</taxon>
        <taxon>Chelicerata</taxon>
        <taxon>Arachnida</taxon>
        <taxon>Pseudoscorpiones</taxon>
        <taxon>Cheliferoidea</taxon>
        <taxon>Chernetidae</taxon>
        <taxon>Cordylochernes</taxon>
    </lineage>
</organism>
<evidence type="ECO:0000313" key="8">
    <source>
        <dbReference type="Proteomes" id="UP001235939"/>
    </source>
</evidence>
<evidence type="ECO:0000313" key="7">
    <source>
        <dbReference type="EMBL" id="UYV60758.1"/>
    </source>
</evidence>
<keyword evidence="4" id="KW-0539">Nucleus</keyword>
<dbReference type="Gene3D" id="6.10.250.230">
    <property type="match status" value="1"/>
</dbReference>
<evidence type="ECO:0000256" key="1">
    <source>
        <dbReference type="ARBA" id="ARBA00004123"/>
    </source>
</evidence>
<keyword evidence="2" id="KW-0805">Transcription regulation</keyword>
<keyword evidence="3" id="KW-0804">Transcription</keyword>
<evidence type="ECO:0000256" key="5">
    <source>
        <dbReference type="SAM" id="MobiDB-lite"/>
    </source>
</evidence>
<dbReference type="Pfam" id="PF07531">
    <property type="entry name" value="TAFH"/>
    <property type="match status" value="1"/>
</dbReference>
<dbReference type="InterPro" id="IPR037249">
    <property type="entry name" value="TAFH/NHR1_dom_sf"/>
</dbReference>
<dbReference type="PANTHER" id="PTHR10379">
    <property type="entry name" value="MTG8 ETO EIGHT TWENTY ONE PROTEIN"/>
    <property type="match status" value="1"/>
</dbReference>
<comment type="subcellular location">
    <subcellularLocation>
        <location evidence="1">Nucleus</location>
    </subcellularLocation>
</comment>
<dbReference type="SUPFAM" id="SSF158553">
    <property type="entry name" value="TAFH domain-like"/>
    <property type="match status" value="2"/>
</dbReference>
<sequence length="398" mass="45358">MSSSPGSSSPEPQQEMKSSPPKSVNPALAAQNGGGTGAPQSPRAAAKPRRTPSPSPAEPLNLGSSIRQLGKLKRFLTTLLQFGRDVSPEAGDKVHGLILALVNSTLTIEEFHQKLQDVTTYPLRSFVIPFLKVRVLLLHSHWYVTPIPSYDVTVLGYVQAHLPLLQSELLYFSRLAQQTPQQYLRQHEHLLLDPALHPAAEPFEIFQSAELSKRRSPPDTSVYFIPHFFEYSLLRPRDNGYDDGGPPSKRLHASPPPYRHLAARFEENTTLFREQRYERYERSLHREFATEENDTEDEWKNINTMLNCILGMVEKTKRALAILQHRSLLTFEQRPPADCLSWSRSRHLDGTEYDIKKRSSEMLVHYKEDRVLDVRRRTGSVYMSLLSHLVSTCLCCHI</sequence>
<keyword evidence="8" id="KW-1185">Reference proteome</keyword>
<feature type="region of interest" description="Disordered" evidence="5">
    <location>
        <begin position="1"/>
        <end position="63"/>
    </location>
</feature>
<dbReference type="InterPro" id="IPR014896">
    <property type="entry name" value="NHR2"/>
</dbReference>
<dbReference type="InterPro" id="IPR003894">
    <property type="entry name" value="TAFH_NHR1"/>
</dbReference>
<evidence type="ECO:0000259" key="6">
    <source>
        <dbReference type="PROSITE" id="PS51119"/>
    </source>
</evidence>
<reference evidence="7 8" key="1">
    <citation type="submission" date="2022-01" db="EMBL/GenBank/DDBJ databases">
        <title>A chromosomal length assembly of Cordylochernes scorpioides.</title>
        <authorList>
            <person name="Zeh D."/>
            <person name="Zeh J."/>
        </authorList>
    </citation>
    <scope>NUCLEOTIDE SEQUENCE [LARGE SCALE GENOMIC DNA]</scope>
    <source>
        <strain evidence="7">IN4F17</strain>
        <tissue evidence="7">Whole Body</tissue>
    </source>
</reference>
<feature type="domain" description="TAFH" evidence="6">
    <location>
        <begin position="66"/>
        <end position="161"/>
    </location>
</feature>
<dbReference type="EMBL" id="CP092863">
    <property type="protein sequence ID" value="UYV60758.1"/>
    <property type="molecule type" value="Genomic_DNA"/>
</dbReference>
<evidence type="ECO:0000256" key="4">
    <source>
        <dbReference type="ARBA" id="ARBA00023242"/>
    </source>
</evidence>
<proteinExistence type="predicted"/>
<dbReference type="SMART" id="SM00549">
    <property type="entry name" value="TAFH"/>
    <property type="match status" value="1"/>
</dbReference>
<evidence type="ECO:0000256" key="3">
    <source>
        <dbReference type="ARBA" id="ARBA00023163"/>
    </source>
</evidence>
<accession>A0ABY6JXC6</accession>
<dbReference type="Proteomes" id="UP001235939">
    <property type="component" value="Chromosome 01"/>
</dbReference>
<feature type="compositionally biased region" description="Low complexity" evidence="5">
    <location>
        <begin position="1"/>
        <end position="12"/>
    </location>
</feature>
<dbReference type="InterPro" id="IPR013289">
    <property type="entry name" value="CBFA2T1/2/3"/>
</dbReference>
<name>A0ABY6JXC6_9ARAC</name>
<evidence type="ECO:0000256" key="2">
    <source>
        <dbReference type="ARBA" id="ARBA00023015"/>
    </source>
</evidence>
<dbReference type="PROSITE" id="PS51119">
    <property type="entry name" value="TAFH"/>
    <property type="match status" value="1"/>
</dbReference>
<gene>
    <name evidence="7" type="ORF">LAZ67_1002169</name>
</gene>
<dbReference type="PANTHER" id="PTHR10379:SF14">
    <property type="entry name" value="NERVY, ISOFORM D"/>
    <property type="match status" value="1"/>
</dbReference>